<keyword evidence="2" id="KW-1185">Reference proteome</keyword>
<dbReference type="RefSeq" id="XP_025553545.1">
    <property type="nucleotide sequence ID" value="XM_025696253.1"/>
</dbReference>
<sequence length="152" mass="17557">MFLFEAIHKFSVLNVSPTQQAIVVRAEEGEEKENAEDDPNWTALESRLREIFRLLRARYPDAPLFHGICRWGSYAQCYRELQAQEERYFGGRGLYRWVFTGGEPTLQLGFPPGDAMLRCWSERRVPEFKHLTAANINIPGVMVVPSWPYCGC</sequence>
<dbReference type="AlphaFoldDB" id="A0A395I2J3"/>
<organism evidence="1 2">
    <name type="scientific">Aspergillus homomorphus (strain CBS 101889)</name>
    <dbReference type="NCBI Taxonomy" id="1450537"/>
    <lineage>
        <taxon>Eukaryota</taxon>
        <taxon>Fungi</taxon>
        <taxon>Dikarya</taxon>
        <taxon>Ascomycota</taxon>
        <taxon>Pezizomycotina</taxon>
        <taxon>Eurotiomycetes</taxon>
        <taxon>Eurotiomycetidae</taxon>
        <taxon>Eurotiales</taxon>
        <taxon>Aspergillaceae</taxon>
        <taxon>Aspergillus</taxon>
        <taxon>Aspergillus subgen. Circumdati</taxon>
    </lineage>
</organism>
<gene>
    <name evidence="1" type="ORF">BO97DRAFT_412696</name>
</gene>
<dbReference type="GeneID" id="37200542"/>
<dbReference type="VEuPathDB" id="FungiDB:BO97DRAFT_412696"/>
<proteinExistence type="predicted"/>
<reference evidence="1 2" key="1">
    <citation type="submission" date="2018-02" db="EMBL/GenBank/DDBJ databases">
        <title>The genomes of Aspergillus section Nigri reveals drivers in fungal speciation.</title>
        <authorList>
            <consortium name="DOE Joint Genome Institute"/>
            <person name="Vesth T.C."/>
            <person name="Nybo J."/>
            <person name="Theobald S."/>
            <person name="Brandl J."/>
            <person name="Frisvad J.C."/>
            <person name="Nielsen K.F."/>
            <person name="Lyhne E.K."/>
            <person name="Kogle M.E."/>
            <person name="Kuo A."/>
            <person name="Riley R."/>
            <person name="Clum A."/>
            <person name="Nolan M."/>
            <person name="Lipzen A."/>
            <person name="Salamov A."/>
            <person name="Henrissat B."/>
            <person name="Wiebenga A."/>
            <person name="De vries R.P."/>
            <person name="Grigoriev I.V."/>
            <person name="Mortensen U.H."/>
            <person name="Andersen M.R."/>
            <person name="Baker S.E."/>
        </authorList>
    </citation>
    <scope>NUCLEOTIDE SEQUENCE [LARGE SCALE GENOMIC DNA]</scope>
    <source>
        <strain evidence="1 2">CBS 101889</strain>
    </source>
</reference>
<protein>
    <submittedName>
        <fullName evidence="1">Uncharacterized protein</fullName>
    </submittedName>
</protein>
<evidence type="ECO:0000313" key="2">
    <source>
        <dbReference type="Proteomes" id="UP000248961"/>
    </source>
</evidence>
<name>A0A395I2J3_ASPHC</name>
<dbReference type="EMBL" id="KZ824275">
    <property type="protein sequence ID" value="RAL14391.1"/>
    <property type="molecule type" value="Genomic_DNA"/>
</dbReference>
<evidence type="ECO:0000313" key="1">
    <source>
        <dbReference type="EMBL" id="RAL14391.1"/>
    </source>
</evidence>
<accession>A0A395I2J3</accession>
<dbReference type="Proteomes" id="UP000248961">
    <property type="component" value="Unassembled WGS sequence"/>
</dbReference>